<reference evidence="3 4" key="1">
    <citation type="submission" date="2020-04" db="EMBL/GenBank/DDBJ databases">
        <title>Usitatibacter rugosus gen. nov., sp. nov. and Usitatibacter palustris sp. nov., novel members of Usitatibacteraceae fam. nov. within the order Nitrosomonadales isolated from soil.</title>
        <authorList>
            <person name="Huber K.J."/>
            <person name="Neumann-Schaal M."/>
            <person name="Geppert A."/>
            <person name="Luckner M."/>
            <person name="Wanner G."/>
            <person name="Overmann J."/>
        </authorList>
    </citation>
    <scope>NUCLEOTIDE SEQUENCE [LARGE SCALE GENOMIC DNA]</scope>
    <source>
        <strain evidence="3 4">Swamp67</strain>
    </source>
</reference>
<keyword evidence="1 3" id="KW-0378">Hydrolase</keyword>
<dbReference type="EC" id="3.5.1.-" evidence="3"/>
<gene>
    <name evidence="3" type="primary">aqdA1</name>
    <name evidence="3" type="ORF">DSM104440_00834</name>
</gene>
<name>A0A6M4H434_9PROT</name>
<dbReference type="RefSeq" id="WP_171160833.1">
    <property type="nucleotide sequence ID" value="NZ_CP053073.1"/>
</dbReference>
<dbReference type="InParanoid" id="A0A6M4H434"/>
<dbReference type="InterPro" id="IPR013094">
    <property type="entry name" value="AB_hydrolase_3"/>
</dbReference>
<dbReference type="PANTHER" id="PTHR48081:SF33">
    <property type="entry name" value="KYNURENINE FORMAMIDASE"/>
    <property type="match status" value="1"/>
</dbReference>
<feature type="domain" description="Alpha/beta hydrolase fold-3" evidence="2">
    <location>
        <begin position="73"/>
        <end position="179"/>
    </location>
</feature>
<dbReference type="SUPFAM" id="SSF53474">
    <property type="entry name" value="alpha/beta-Hydrolases"/>
    <property type="match status" value="1"/>
</dbReference>
<dbReference type="Pfam" id="PF07859">
    <property type="entry name" value="Abhydrolase_3"/>
    <property type="match status" value="1"/>
</dbReference>
<dbReference type="AlphaFoldDB" id="A0A6M4H434"/>
<dbReference type="InterPro" id="IPR050300">
    <property type="entry name" value="GDXG_lipolytic_enzyme"/>
</dbReference>
<dbReference type="Gene3D" id="3.40.50.1820">
    <property type="entry name" value="alpha/beta hydrolase"/>
    <property type="match status" value="1"/>
</dbReference>
<keyword evidence="4" id="KW-1185">Reference proteome</keyword>
<dbReference type="GO" id="GO:0016787">
    <property type="term" value="F:hydrolase activity"/>
    <property type="evidence" value="ECO:0007669"/>
    <property type="project" value="UniProtKB-KW"/>
</dbReference>
<sequence>MQPPSFPAWDPATVEREYNNRLAVPEHPKFFERWERDSEFARKSLSSRLDLAYGPDPRHRIDLFPAKNPRGTLIFIHGGYWRALDKRMFAWLAPSWVAAGVNVANVNYRLCPQVGLDDITEDVLSATNLLMAQEFTQGPVVVSGHSAGGYQVAALFATPRDRLAFDPARIVGGVSISGLFELEPLLHYSANEDLRLDLDSARRLSLLEARRTITAPLVVAAGGAETSEFQRQSLDFADAWSPQTRTSLILPGLNHFSILDAFIERGQPLHRESLALLEK</sequence>
<dbReference type="EMBL" id="CP053073">
    <property type="protein sequence ID" value="QJR14042.1"/>
    <property type="molecule type" value="Genomic_DNA"/>
</dbReference>
<dbReference type="PANTHER" id="PTHR48081">
    <property type="entry name" value="AB HYDROLASE SUPERFAMILY PROTEIN C4A8.06C"/>
    <property type="match status" value="1"/>
</dbReference>
<dbReference type="Proteomes" id="UP000503096">
    <property type="component" value="Chromosome"/>
</dbReference>
<dbReference type="InterPro" id="IPR029058">
    <property type="entry name" value="AB_hydrolase_fold"/>
</dbReference>
<dbReference type="KEGG" id="upl:DSM104440_00834"/>
<accession>A0A6M4H434</accession>
<organism evidence="3 4">
    <name type="scientific">Usitatibacter palustris</name>
    <dbReference type="NCBI Taxonomy" id="2732487"/>
    <lineage>
        <taxon>Bacteria</taxon>
        <taxon>Pseudomonadati</taxon>
        <taxon>Pseudomonadota</taxon>
        <taxon>Betaproteobacteria</taxon>
        <taxon>Nitrosomonadales</taxon>
        <taxon>Usitatibacteraceae</taxon>
        <taxon>Usitatibacter</taxon>
    </lineage>
</organism>
<protein>
    <submittedName>
        <fullName evidence="3">Putative N-octanoylanthranilate hydrolase AqdA1</fullName>
        <ecNumber evidence="3">3.5.1.-</ecNumber>
    </submittedName>
</protein>
<evidence type="ECO:0000256" key="1">
    <source>
        <dbReference type="ARBA" id="ARBA00022801"/>
    </source>
</evidence>
<evidence type="ECO:0000259" key="2">
    <source>
        <dbReference type="Pfam" id="PF07859"/>
    </source>
</evidence>
<evidence type="ECO:0000313" key="4">
    <source>
        <dbReference type="Proteomes" id="UP000503096"/>
    </source>
</evidence>
<proteinExistence type="predicted"/>
<evidence type="ECO:0000313" key="3">
    <source>
        <dbReference type="EMBL" id="QJR14042.1"/>
    </source>
</evidence>